<sequence length="185" mass="20310">MPKARSRTVTSYLRTRPQARLPRRMSDEDAQEQYRKEHFGTPGPIDAWLTPRIGNSVYASSDSESNLDSPLTPDEVWCTVQLQRVKAPDEPECIFADADMFVLHLTTGPHALEPSQRVVLGKYEGFPESLDAPQWANLPAGEPVVFRATVPAVMDLLRCAAPKSESGTDAMMALLGSLQAVSLDG</sequence>
<dbReference type="EMBL" id="KZ857387">
    <property type="protein sequence ID" value="RDX53488.1"/>
    <property type="molecule type" value="Genomic_DNA"/>
</dbReference>
<evidence type="ECO:0000256" key="1">
    <source>
        <dbReference type="SAM" id="MobiDB-lite"/>
    </source>
</evidence>
<accession>A0A371DLT2</accession>
<feature type="compositionally biased region" description="Basic and acidic residues" evidence="1">
    <location>
        <begin position="24"/>
        <end position="39"/>
    </location>
</feature>
<organism evidence="2 3">
    <name type="scientific">Lentinus brumalis</name>
    <dbReference type="NCBI Taxonomy" id="2498619"/>
    <lineage>
        <taxon>Eukaryota</taxon>
        <taxon>Fungi</taxon>
        <taxon>Dikarya</taxon>
        <taxon>Basidiomycota</taxon>
        <taxon>Agaricomycotina</taxon>
        <taxon>Agaricomycetes</taxon>
        <taxon>Polyporales</taxon>
        <taxon>Polyporaceae</taxon>
        <taxon>Lentinus</taxon>
    </lineage>
</organism>
<name>A0A371DLT2_9APHY</name>
<reference evidence="2 3" key="1">
    <citation type="journal article" date="2018" name="Biotechnol. Biofuels">
        <title>Integrative visual omics of the white-rot fungus Polyporus brumalis exposes the biotechnological potential of its oxidative enzymes for delignifying raw plant biomass.</title>
        <authorList>
            <person name="Miyauchi S."/>
            <person name="Rancon A."/>
            <person name="Drula E."/>
            <person name="Hage H."/>
            <person name="Chaduli D."/>
            <person name="Favel A."/>
            <person name="Grisel S."/>
            <person name="Henrissat B."/>
            <person name="Herpoel-Gimbert I."/>
            <person name="Ruiz-Duenas F.J."/>
            <person name="Chevret D."/>
            <person name="Hainaut M."/>
            <person name="Lin J."/>
            <person name="Wang M."/>
            <person name="Pangilinan J."/>
            <person name="Lipzen A."/>
            <person name="Lesage-Meessen L."/>
            <person name="Navarro D."/>
            <person name="Riley R."/>
            <person name="Grigoriev I.V."/>
            <person name="Zhou S."/>
            <person name="Raouche S."/>
            <person name="Rosso M.N."/>
        </authorList>
    </citation>
    <scope>NUCLEOTIDE SEQUENCE [LARGE SCALE GENOMIC DNA]</scope>
    <source>
        <strain evidence="2 3">BRFM 1820</strain>
    </source>
</reference>
<proteinExistence type="predicted"/>
<dbReference type="AlphaFoldDB" id="A0A371DLT2"/>
<dbReference type="Proteomes" id="UP000256964">
    <property type="component" value="Unassembled WGS sequence"/>
</dbReference>
<evidence type="ECO:0000313" key="2">
    <source>
        <dbReference type="EMBL" id="RDX53488.1"/>
    </source>
</evidence>
<feature type="region of interest" description="Disordered" evidence="1">
    <location>
        <begin position="1"/>
        <end position="45"/>
    </location>
</feature>
<gene>
    <name evidence="2" type="ORF">OH76DRAFT_1399400</name>
</gene>
<evidence type="ECO:0000313" key="3">
    <source>
        <dbReference type="Proteomes" id="UP000256964"/>
    </source>
</evidence>
<dbReference type="OrthoDB" id="2749120at2759"/>
<protein>
    <submittedName>
        <fullName evidence="2">Uncharacterized protein</fullName>
    </submittedName>
</protein>
<keyword evidence="3" id="KW-1185">Reference proteome</keyword>